<name>A0A1R4EGY7_9GAMM</name>
<dbReference type="STRING" id="1945520.A1019T_01765"/>
<keyword evidence="3" id="KW-0808">Transferase</keyword>
<dbReference type="Gene3D" id="3.60.20.10">
    <property type="entry name" value="Glutamine Phosphoribosylpyrophosphate, subunit 1, domain 1"/>
    <property type="match status" value="1"/>
</dbReference>
<protein>
    <submittedName>
        <fullName evidence="3">Glutamine amidotransferases class-II</fullName>
    </submittedName>
</protein>
<evidence type="ECO:0000313" key="3">
    <source>
        <dbReference type="EMBL" id="SJM37781.1"/>
    </source>
</evidence>
<dbReference type="PANTHER" id="PTHR42824">
    <property type="entry name" value="GLUTAMINE AMIDOTRANSFERASE"/>
    <property type="match status" value="1"/>
</dbReference>
<dbReference type="Proteomes" id="UP000188169">
    <property type="component" value="Unassembled WGS sequence"/>
</dbReference>
<reference evidence="4" key="1">
    <citation type="submission" date="2017-02" db="EMBL/GenBank/DDBJ databases">
        <authorList>
            <person name="Mornico D."/>
        </authorList>
    </citation>
    <scope>NUCLEOTIDE SEQUENCE [LARGE SCALE GENOMIC DNA]</scope>
</reference>
<organism evidence="3 4">
    <name type="scientific">Psychrobacter pasteurii</name>
    <dbReference type="NCBI Taxonomy" id="1945520"/>
    <lineage>
        <taxon>Bacteria</taxon>
        <taxon>Pseudomonadati</taxon>
        <taxon>Pseudomonadota</taxon>
        <taxon>Gammaproteobacteria</taxon>
        <taxon>Moraxellales</taxon>
        <taxon>Moraxellaceae</taxon>
        <taxon>Psychrobacter</taxon>
    </lineage>
</organism>
<dbReference type="Pfam" id="PF13230">
    <property type="entry name" value="GATase_4"/>
    <property type="match status" value="1"/>
</dbReference>
<dbReference type="PROSITE" id="PS51278">
    <property type="entry name" value="GATASE_TYPE_2"/>
    <property type="match status" value="1"/>
</dbReference>
<sequence>MCQLLGMNANTPTDIGFSFTGFHNRGGNTDHHSDGFGIAFFEPSACAMSDQTPAQNSGRGLRVFHDDKPSFQSPVAELVKNYPIKALNVVAHIRKATQGTNCLANTHPFVREVWGEQWVFAHNGQMNEGFIKRCQRLQDNGNSEYCRPVGTTDSEAAFCYLINRLKSTYKKRPSDQELFKFLTTQCRYLAANGLFNCLLSNGDWQLAYANSLLFYLTRKAPFGEAKLADDDLSINFSDVTTDKDKVSIIVTVPLTENEDWQQLAVNECLVFRDGDIEFRDTPSMRKYLTIEEGIAIAREVGASL</sequence>
<dbReference type="SUPFAM" id="SSF56235">
    <property type="entry name" value="N-terminal nucleophile aminohydrolases (Ntn hydrolases)"/>
    <property type="match status" value="1"/>
</dbReference>
<keyword evidence="4" id="KW-1185">Reference proteome</keyword>
<dbReference type="InterPro" id="IPR029055">
    <property type="entry name" value="Ntn_hydrolases_N"/>
</dbReference>
<dbReference type="PANTHER" id="PTHR42824:SF1">
    <property type="entry name" value="GLUTAMINE AMIDOTRANSFERASE YAFJ-RELATED"/>
    <property type="match status" value="1"/>
</dbReference>
<dbReference type="RefSeq" id="WP_077449167.1">
    <property type="nucleotide sequence ID" value="NZ_FUGD01000104.1"/>
</dbReference>
<dbReference type="InterPro" id="IPR017932">
    <property type="entry name" value="GATase_2_dom"/>
</dbReference>
<feature type="domain" description="Glutamine amidotransferase type-2" evidence="2">
    <location>
        <begin position="2"/>
        <end position="304"/>
    </location>
</feature>
<dbReference type="AlphaFoldDB" id="A0A1R4EGY7"/>
<dbReference type="EMBL" id="FUGD01000104">
    <property type="protein sequence ID" value="SJM37781.1"/>
    <property type="molecule type" value="Genomic_DNA"/>
</dbReference>
<dbReference type="CDD" id="cd01908">
    <property type="entry name" value="YafJ"/>
    <property type="match status" value="1"/>
</dbReference>
<proteinExistence type="predicted"/>
<evidence type="ECO:0000256" key="1">
    <source>
        <dbReference type="ARBA" id="ARBA00022962"/>
    </source>
</evidence>
<evidence type="ECO:0000259" key="2">
    <source>
        <dbReference type="PROSITE" id="PS51278"/>
    </source>
</evidence>
<dbReference type="GO" id="GO:0016740">
    <property type="term" value="F:transferase activity"/>
    <property type="evidence" value="ECO:0007669"/>
    <property type="project" value="UniProtKB-KW"/>
</dbReference>
<evidence type="ECO:0000313" key="4">
    <source>
        <dbReference type="Proteomes" id="UP000188169"/>
    </source>
</evidence>
<keyword evidence="1 3" id="KW-0315">Glutamine amidotransferase</keyword>
<accession>A0A1R4EGY7</accession>
<dbReference type="InterPro" id="IPR026869">
    <property type="entry name" value="EgtC-like"/>
</dbReference>
<dbReference type="OrthoDB" id="321954at2"/>
<gene>
    <name evidence="3" type="ORF">A1019T_01765</name>
</gene>